<accession>A0A150J947</accession>
<gene>
    <name evidence="2" type="ORF">AMQ22_00106</name>
</gene>
<proteinExistence type="predicted"/>
<evidence type="ECO:0000313" key="2">
    <source>
        <dbReference type="EMBL" id="KYC53720.1"/>
    </source>
</evidence>
<evidence type="ECO:0000313" key="3">
    <source>
        <dbReference type="Proteomes" id="UP000075398"/>
    </source>
</evidence>
<organism evidence="2 3">
    <name type="scientific">Candidatus Methanofastidiosum methylothiophilum</name>
    <dbReference type="NCBI Taxonomy" id="1705564"/>
    <lineage>
        <taxon>Archaea</taxon>
        <taxon>Methanobacteriati</taxon>
        <taxon>Methanobacteriota</taxon>
        <taxon>Stenosarchaea group</taxon>
        <taxon>Candidatus Methanofastidiosia</taxon>
        <taxon>Candidatus Methanofastidiosales</taxon>
        <taxon>Candidatus Methanofastidiosaceae</taxon>
        <taxon>Candidatus Methanofastidiosum</taxon>
    </lineage>
</organism>
<dbReference type="EMBL" id="LNGC01000002">
    <property type="protein sequence ID" value="KYC53720.1"/>
    <property type="molecule type" value="Genomic_DNA"/>
</dbReference>
<feature type="region of interest" description="Disordered" evidence="1">
    <location>
        <begin position="134"/>
        <end position="153"/>
    </location>
</feature>
<name>A0A150J947_9EURY</name>
<sequence length="320" mass="35438">MKSMEYFKVSLIFFILVSLIPVSVFGYSNSPTVSIWTDKTTYCIGDSITVYYKVSYGTNTTAYVDIIDYSTGGKTVYLRNNTKINTNTTYYFKSTVGGPTGTEKLKIVGKTSSSSSSSATCSFKINNCSSNNNTNITNKSSTPTNNTDKYSSRFSSTDDVLRTIRNSDSSIKSVSLGQIDSGYDFLTTFNFISPATGAVGYIYKFASCMNGSGVYDGIFYASTKNGYTSCGSLIIVDKKEATDPWNWIWCSFKTISPMDITDKETVRVKLYKIEIDNRFIAYYASYNWSGNNVESNILKALGGKVVDYRVQDVPKMGILD</sequence>
<feature type="compositionally biased region" description="Low complexity" evidence="1">
    <location>
        <begin position="134"/>
        <end position="147"/>
    </location>
</feature>
<dbReference type="AlphaFoldDB" id="A0A150J947"/>
<dbReference type="Proteomes" id="UP000075398">
    <property type="component" value="Unassembled WGS sequence"/>
</dbReference>
<evidence type="ECO:0000256" key="1">
    <source>
        <dbReference type="SAM" id="MobiDB-lite"/>
    </source>
</evidence>
<reference evidence="2 3" key="1">
    <citation type="journal article" date="2016" name="ISME J.">
        <title>Chasing the elusive Euryarchaeota class WSA2: genomes reveal a uniquely fastidious methyl-reducing methanogen.</title>
        <authorList>
            <person name="Nobu M.K."/>
            <person name="Narihiro T."/>
            <person name="Kuroda K."/>
            <person name="Mei R."/>
            <person name="Liu W.T."/>
        </authorList>
    </citation>
    <scope>NUCLEOTIDE SEQUENCE [LARGE SCALE GENOMIC DNA]</scope>
    <source>
        <strain evidence="2">U1lsi0528_Bin055</strain>
    </source>
</reference>
<comment type="caution">
    <text evidence="2">The sequence shown here is derived from an EMBL/GenBank/DDBJ whole genome shotgun (WGS) entry which is preliminary data.</text>
</comment>
<protein>
    <submittedName>
        <fullName evidence="2">Uncharacterized protein</fullName>
    </submittedName>
</protein>